<name>A0ABD0P7A2_CIRMR</name>
<sequence>QGKNEAGVWLQVNKANLAWVYFLKGETDKSEGYREEVKRLQQLHPAPPGCTLHPEVSGEKGWMLVMFNKSKKRQAIDDFKMALKAEPERKEWHKGLSIAMNKAYPYLKCPPEHKDEILKQLKTAHEKEPNDWLRSEVHSANIESKMQDLLEKTLETGNLEGLDIILRYYKIEEVIRLYPDSLRDEADLASMHVLCTQ</sequence>
<organism evidence="4 5">
    <name type="scientific">Cirrhinus mrigala</name>
    <name type="common">Mrigala</name>
    <dbReference type="NCBI Taxonomy" id="683832"/>
    <lineage>
        <taxon>Eukaryota</taxon>
        <taxon>Metazoa</taxon>
        <taxon>Chordata</taxon>
        <taxon>Craniata</taxon>
        <taxon>Vertebrata</taxon>
        <taxon>Euteleostomi</taxon>
        <taxon>Actinopterygii</taxon>
        <taxon>Neopterygii</taxon>
        <taxon>Teleostei</taxon>
        <taxon>Ostariophysi</taxon>
        <taxon>Cypriniformes</taxon>
        <taxon>Cyprinidae</taxon>
        <taxon>Labeoninae</taxon>
        <taxon>Labeonini</taxon>
        <taxon>Cirrhinus</taxon>
    </lineage>
</organism>
<dbReference type="Gene3D" id="1.25.40.10">
    <property type="entry name" value="Tetratricopeptide repeat domain"/>
    <property type="match status" value="1"/>
</dbReference>
<comment type="caution">
    <text evidence="4">The sequence shown here is derived from an EMBL/GenBank/DDBJ whole genome shotgun (WGS) entry which is preliminary data.</text>
</comment>
<dbReference type="InterPro" id="IPR011990">
    <property type="entry name" value="TPR-like_helical_dom_sf"/>
</dbReference>
<proteinExistence type="inferred from homology"/>
<accession>A0ABD0P7A2</accession>
<keyword evidence="5" id="KW-1185">Reference proteome</keyword>
<dbReference type="Proteomes" id="UP001529510">
    <property type="component" value="Unassembled WGS sequence"/>
</dbReference>
<keyword evidence="2" id="KW-0802">TPR repeat</keyword>
<evidence type="ECO:0000313" key="5">
    <source>
        <dbReference type="Proteomes" id="UP001529510"/>
    </source>
</evidence>
<gene>
    <name evidence="4" type="ORF">M9458_034545</name>
</gene>
<evidence type="ECO:0000256" key="2">
    <source>
        <dbReference type="ARBA" id="ARBA00022803"/>
    </source>
</evidence>
<comment type="similarity">
    <text evidence="3">Belongs to the IFIT family.</text>
</comment>
<dbReference type="PANTHER" id="PTHR10271:SF14">
    <property type="entry name" value="INTERFERON-INDUCED PROTEIN WITH TETRATRICOPEPTIDE REPEATS-RELATED"/>
    <property type="match status" value="1"/>
</dbReference>
<evidence type="ECO:0000313" key="4">
    <source>
        <dbReference type="EMBL" id="KAL0169949.1"/>
    </source>
</evidence>
<keyword evidence="1" id="KW-0677">Repeat</keyword>
<reference evidence="4 5" key="1">
    <citation type="submission" date="2024-05" db="EMBL/GenBank/DDBJ databases">
        <title>Genome sequencing and assembly of Indian major carp, Cirrhinus mrigala (Hamilton, 1822).</title>
        <authorList>
            <person name="Mohindra V."/>
            <person name="Chowdhury L.M."/>
            <person name="Lal K."/>
            <person name="Jena J.K."/>
        </authorList>
    </citation>
    <scope>NUCLEOTIDE SEQUENCE [LARGE SCALE GENOMIC DNA]</scope>
    <source>
        <strain evidence="4">CM1030</strain>
        <tissue evidence="4">Blood</tissue>
    </source>
</reference>
<evidence type="ECO:0000256" key="3">
    <source>
        <dbReference type="ARBA" id="ARBA00038336"/>
    </source>
</evidence>
<feature type="non-terminal residue" evidence="4">
    <location>
        <position position="1"/>
    </location>
</feature>
<dbReference type="AlphaFoldDB" id="A0ABD0P7A2"/>
<evidence type="ECO:0000256" key="1">
    <source>
        <dbReference type="ARBA" id="ARBA00022737"/>
    </source>
</evidence>
<protein>
    <submittedName>
        <fullName evidence="4">Uncharacterized protein</fullName>
    </submittedName>
</protein>
<feature type="non-terminal residue" evidence="4">
    <location>
        <position position="197"/>
    </location>
</feature>
<dbReference type="PANTHER" id="PTHR10271">
    <property type="entry name" value="INTERFERON-INDUCED PROTEIN WITH TETRATRICOPEPTIDE REPEATS"/>
    <property type="match status" value="1"/>
</dbReference>
<dbReference type="EMBL" id="JAMKFB020000017">
    <property type="protein sequence ID" value="KAL0169949.1"/>
    <property type="molecule type" value="Genomic_DNA"/>
</dbReference>